<dbReference type="AlphaFoldDB" id="R7YFW6"/>
<evidence type="ECO:0000256" key="3">
    <source>
        <dbReference type="ARBA" id="ARBA00007186"/>
    </source>
</evidence>
<dbReference type="GO" id="GO:0046556">
    <property type="term" value="F:alpha-L-arabinofuranosidase activity"/>
    <property type="evidence" value="ECO:0007669"/>
    <property type="project" value="UniProtKB-EC"/>
</dbReference>
<dbReference type="InterPro" id="IPR017853">
    <property type="entry name" value="GH"/>
</dbReference>
<comment type="catalytic activity">
    <reaction evidence="1">
        <text>Hydrolysis of terminal non-reducing alpha-L-arabinofuranoside residues in alpha-L-arabinosides.</text>
        <dbReference type="EC" id="3.2.1.55"/>
    </reaction>
</comment>
<evidence type="ECO:0000313" key="10">
    <source>
        <dbReference type="EMBL" id="EON60797.1"/>
    </source>
</evidence>
<dbReference type="OMA" id="FRWEDSV"/>
<proteinExistence type="inferred from homology"/>
<dbReference type="RefSeq" id="XP_007776114.1">
    <property type="nucleotide sequence ID" value="XM_007777924.1"/>
</dbReference>
<dbReference type="PANTHER" id="PTHR43576:SF3">
    <property type="entry name" value="ALPHA-L-ARABINOFURANOSIDASE C"/>
    <property type="match status" value="1"/>
</dbReference>
<reference evidence="11" key="1">
    <citation type="submission" date="2012-06" db="EMBL/GenBank/DDBJ databases">
        <title>The genome sequence of Coniosporium apollinis CBS 100218.</title>
        <authorList>
            <consortium name="The Broad Institute Genome Sequencing Platform"/>
            <person name="Cuomo C."/>
            <person name="Gorbushina A."/>
            <person name="Noack S."/>
            <person name="Walker B."/>
            <person name="Young S.K."/>
            <person name="Zeng Q."/>
            <person name="Gargeya S."/>
            <person name="Fitzgerald M."/>
            <person name="Haas B."/>
            <person name="Abouelleil A."/>
            <person name="Alvarado L."/>
            <person name="Arachchi H.M."/>
            <person name="Berlin A.M."/>
            <person name="Chapman S.B."/>
            <person name="Goldberg J."/>
            <person name="Griggs A."/>
            <person name="Gujja S."/>
            <person name="Hansen M."/>
            <person name="Howarth C."/>
            <person name="Imamovic A."/>
            <person name="Larimer J."/>
            <person name="McCowan C."/>
            <person name="Montmayeur A."/>
            <person name="Murphy C."/>
            <person name="Neiman D."/>
            <person name="Pearson M."/>
            <person name="Priest M."/>
            <person name="Roberts A."/>
            <person name="Saif S."/>
            <person name="Shea T."/>
            <person name="Sisk P."/>
            <person name="Sykes S."/>
            <person name="Wortman J."/>
            <person name="Nusbaum C."/>
            <person name="Birren B."/>
        </authorList>
    </citation>
    <scope>NUCLEOTIDE SEQUENCE [LARGE SCALE GENOMIC DNA]</scope>
    <source>
        <strain evidence="11">CBS 100218</strain>
    </source>
</reference>
<keyword evidence="6" id="KW-0119">Carbohydrate metabolism</keyword>
<accession>R7YFW6</accession>
<comment type="function">
    <text evidence="8">Alpha-L-arabinofuranosidase involved in the degradation of arabinoxylan, a major component of plant hemicellulose. Acts only on small linear 1,5-alpha-linked L-arabinofuranosyl oligosaccharides.</text>
</comment>
<dbReference type="eggNOG" id="ENOG502QRW4">
    <property type="taxonomic scope" value="Eukaryota"/>
</dbReference>
<dbReference type="SMART" id="SM00813">
    <property type="entry name" value="Alpha-L-AF_C"/>
    <property type="match status" value="1"/>
</dbReference>
<gene>
    <name evidence="10" type="ORF">W97_00006</name>
</gene>
<evidence type="ECO:0000256" key="5">
    <source>
        <dbReference type="ARBA" id="ARBA00022801"/>
    </source>
</evidence>
<dbReference type="Gene3D" id="2.60.40.1180">
    <property type="entry name" value="Golgi alpha-mannosidase II"/>
    <property type="match status" value="1"/>
</dbReference>
<evidence type="ECO:0000313" key="11">
    <source>
        <dbReference type="Proteomes" id="UP000016924"/>
    </source>
</evidence>
<keyword evidence="7" id="KW-0326">Glycosidase</keyword>
<dbReference type="HOGENOM" id="CLU_017810_1_0_1"/>
<dbReference type="GO" id="GO:0031222">
    <property type="term" value="P:arabinan catabolic process"/>
    <property type="evidence" value="ECO:0007669"/>
    <property type="project" value="UniProtKB-UniPathway"/>
</dbReference>
<dbReference type="EC" id="3.2.1.55" evidence="4"/>
<evidence type="ECO:0000259" key="9">
    <source>
        <dbReference type="SMART" id="SM00813"/>
    </source>
</evidence>
<protein>
    <recommendedName>
        <fullName evidence="4">non-reducing end alpha-L-arabinofuranosidase</fullName>
        <ecNumber evidence="4">3.2.1.55</ecNumber>
    </recommendedName>
</protein>
<dbReference type="SUPFAM" id="SSF51445">
    <property type="entry name" value="(Trans)glycosidases"/>
    <property type="match status" value="1"/>
</dbReference>
<dbReference type="InterPro" id="IPR055235">
    <property type="entry name" value="ASD1_cat"/>
</dbReference>
<evidence type="ECO:0000256" key="7">
    <source>
        <dbReference type="ARBA" id="ARBA00023295"/>
    </source>
</evidence>
<dbReference type="Gene3D" id="3.20.20.80">
    <property type="entry name" value="Glycosidases"/>
    <property type="match status" value="1"/>
</dbReference>
<dbReference type="SUPFAM" id="SSF51011">
    <property type="entry name" value="Glycosyl hydrolase domain"/>
    <property type="match status" value="1"/>
</dbReference>
<dbReference type="PANTHER" id="PTHR43576">
    <property type="entry name" value="ALPHA-L-ARABINOFURANOSIDASE C-RELATED"/>
    <property type="match status" value="1"/>
</dbReference>
<name>R7YFW6_CONA1</name>
<dbReference type="EMBL" id="JH767554">
    <property type="protein sequence ID" value="EON60797.1"/>
    <property type="molecule type" value="Genomic_DNA"/>
</dbReference>
<feature type="domain" description="Alpha-L-arabinofuranosidase C-terminal" evidence="9">
    <location>
        <begin position="308"/>
        <end position="498"/>
    </location>
</feature>
<dbReference type="STRING" id="1168221.R7YFW6"/>
<dbReference type="InterPro" id="IPR013780">
    <property type="entry name" value="Glyco_hydro_b"/>
</dbReference>
<dbReference type="UniPathway" id="UPA00667"/>
<evidence type="ECO:0000256" key="6">
    <source>
        <dbReference type="ARBA" id="ARBA00023277"/>
    </source>
</evidence>
<dbReference type="Proteomes" id="UP000016924">
    <property type="component" value="Unassembled WGS sequence"/>
</dbReference>
<comment type="pathway">
    <text evidence="2">Glycan metabolism; L-arabinan degradation.</text>
</comment>
<dbReference type="OrthoDB" id="3032304at2759"/>
<keyword evidence="11" id="KW-1185">Reference proteome</keyword>
<evidence type="ECO:0000256" key="2">
    <source>
        <dbReference type="ARBA" id="ARBA00004834"/>
    </source>
</evidence>
<evidence type="ECO:0000256" key="1">
    <source>
        <dbReference type="ARBA" id="ARBA00001462"/>
    </source>
</evidence>
<dbReference type="Pfam" id="PF06964">
    <property type="entry name" value="Alpha-L-AF_C"/>
    <property type="match status" value="1"/>
</dbReference>
<comment type="similarity">
    <text evidence="3">Belongs to the glycosyl hydrolase 51 family.</text>
</comment>
<sequence length="509" mass="57903">MTTFTEITSAERPWIYTSPDHAISRINPLIYGGFTEHMGRCIYGGLYDPENQHGLVDENGFRTDVIECMKELNVPVVRYPGGNFVATYRWMDGVGPRAKRPKRPELAWLGTESNQFGTDEFMEWCKIVGAEPYLALNMGTGTLEDALAWVEYCNSDKDTYYANVRRENGHEVPYRVKYWALGNEMWGPWYVEQHTKEDYAKKAYQWGKALKLLDPSIKLILCGKNGCSDWDRYVLQECIRFTDMHSIHHYTSDKEHYANALAPKSAERAIEITASLIDLARCEINMDVFPDEISTKAKTRHRPTICFDEWNVWDPERAPGDKGAEELYDVSDMCAVALWLNVFVRQSRYIGMATVAQSVNVIAPLMTTETGIVKQTIYWPLLLFSKYMQGQTLAVHVRASAYHGRTSPEWLASTMELPLLDVSAALGDDGFINVAVVNASETEDAETELKVTAESVQVFTVGGNVNEIRDHNTKSDEKVSIRNSEWDGKGRFTFEKHSFTLLRWKADGK</sequence>
<dbReference type="InterPro" id="IPR010720">
    <property type="entry name" value="Alpha-L-AF_C"/>
</dbReference>
<evidence type="ECO:0000256" key="4">
    <source>
        <dbReference type="ARBA" id="ARBA00012670"/>
    </source>
</evidence>
<dbReference type="GeneID" id="19897317"/>
<keyword evidence="5" id="KW-0378">Hydrolase</keyword>
<dbReference type="GO" id="GO:0046373">
    <property type="term" value="P:L-arabinose metabolic process"/>
    <property type="evidence" value="ECO:0007669"/>
    <property type="project" value="InterPro"/>
</dbReference>
<organism evidence="10 11">
    <name type="scientific">Coniosporium apollinis (strain CBS 100218)</name>
    <name type="common">Rock-inhabiting black yeast</name>
    <dbReference type="NCBI Taxonomy" id="1168221"/>
    <lineage>
        <taxon>Eukaryota</taxon>
        <taxon>Fungi</taxon>
        <taxon>Dikarya</taxon>
        <taxon>Ascomycota</taxon>
        <taxon>Pezizomycotina</taxon>
        <taxon>Dothideomycetes</taxon>
        <taxon>Dothideomycetes incertae sedis</taxon>
        <taxon>Coniosporium</taxon>
    </lineage>
</organism>
<dbReference type="Pfam" id="PF22848">
    <property type="entry name" value="ASD1_dom"/>
    <property type="match status" value="1"/>
</dbReference>
<evidence type="ECO:0000256" key="8">
    <source>
        <dbReference type="ARBA" id="ARBA00037415"/>
    </source>
</evidence>